<dbReference type="AlphaFoldDB" id="A0A8B8IPZ7"/>
<dbReference type="Gene3D" id="3.90.226.10">
    <property type="entry name" value="2-enoyl-CoA Hydratase, Chain A, domain 1"/>
    <property type="match status" value="1"/>
</dbReference>
<comment type="subcellular location">
    <subcellularLocation>
        <location evidence="1">Peroxisome</location>
    </subcellularLocation>
</comment>
<organism evidence="4 5">
    <name type="scientific">Vanessa tameamea</name>
    <name type="common">Kamehameha butterfly</name>
    <dbReference type="NCBI Taxonomy" id="334116"/>
    <lineage>
        <taxon>Eukaryota</taxon>
        <taxon>Metazoa</taxon>
        <taxon>Ecdysozoa</taxon>
        <taxon>Arthropoda</taxon>
        <taxon>Hexapoda</taxon>
        <taxon>Insecta</taxon>
        <taxon>Pterygota</taxon>
        <taxon>Neoptera</taxon>
        <taxon>Endopterygota</taxon>
        <taxon>Lepidoptera</taxon>
        <taxon>Glossata</taxon>
        <taxon>Ditrysia</taxon>
        <taxon>Papilionoidea</taxon>
        <taxon>Nymphalidae</taxon>
        <taxon>Nymphalinae</taxon>
        <taxon>Vanessa</taxon>
    </lineage>
</organism>
<protein>
    <submittedName>
        <fullName evidence="5">Enoyl-CoA delta isomerase 3, peroxisomal</fullName>
    </submittedName>
</protein>
<evidence type="ECO:0000256" key="1">
    <source>
        <dbReference type="ARBA" id="ARBA00004275"/>
    </source>
</evidence>
<evidence type="ECO:0000256" key="2">
    <source>
        <dbReference type="ARBA" id="ARBA00023140"/>
    </source>
</evidence>
<keyword evidence="2" id="KW-0576">Peroxisome</keyword>
<gene>
    <name evidence="5" type="primary">LOC113403000</name>
</gene>
<sequence length="242" mass="27459">MEQECVIEETKGNIKIITLNRPRKKNAINNEIYIRVTKILNDAATDDEILIVVLTGTGDFYSSGNDFNASNDVPVTDLSRNLREFINAFIRFPKILIAIVNGPAIGIAATTLPLCDFVFASENAYFYTPFTKLRIIAEGCSTVTFPKLMGVRRAMEMLIMNYKMSAQEALNCGLINYLHKNDELHVKAWDKITEISNLSPDSVLTTKRLIRKFDMDKLLETNILELQELQRIVKYSNLNSKL</sequence>
<dbReference type="GO" id="GO:0004165">
    <property type="term" value="F:delta(3)-delta(2)-enoyl-CoA isomerase activity"/>
    <property type="evidence" value="ECO:0007669"/>
    <property type="project" value="UniProtKB-ARBA"/>
</dbReference>
<dbReference type="GO" id="GO:0005777">
    <property type="term" value="C:peroxisome"/>
    <property type="evidence" value="ECO:0007669"/>
    <property type="project" value="UniProtKB-SubCell"/>
</dbReference>
<dbReference type="GeneID" id="113403000"/>
<dbReference type="CDD" id="cd06558">
    <property type="entry name" value="crotonase-like"/>
    <property type="match status" value="1"/>
</dbReference>
<name>A0A8B8IPZ7_VANTA</name>
<dbReference type="PANTHER" id="PTHR43684">
    <property type="match status" value="1"/>
</dbReference>
<dbReference type="InterPro" id="IPR001753">
    <property type="entry name" value="Enoyl-CoA_hydra/iso"/>
</dbReference>
<dbReference type="RefSeq" id="XP_026499194.2">
    <property type="nucleotide sequence ID" value="XM_026643409.2"/>
</dbReference>
<dbReference type="Pfam" id="PF00378">
    <property type="entry name" value="ECH_1"/>
    <property type="match status" value="1"/>
</dbReference>
<dbReference type="InterPro" id="IPR029045">
    <property type="entry name" value="ClpP/crotonase-like_dom_sf"/>
</dbReference>
<evidence type="ECO:0000256" key="3">
    <source>
        <dbReference type="ARBA" id="ARBA00023235"/>
    </source>
</evidence>
<dbReference type="SUPFAM" id="SSF52096">
    <property type="entry name" value="ClpP/crotonase"/>
    <property type="match status" value="1"/>
</dbReference>
<dbReference type="Proteomes" id="UP001652626">
    <property type="component" value="Chromosome 16"/>
</dbReference>
<dbReference type="OrthoDB" id="409763at2759"/>
<dbReference type="InterPro" id="IPR051053">
    <property type="entry name" value="ECH/Chromodomain_protein"/>
</dbReference>
<dbReference type="OMA" id="FQAIMDF"/>
<dbReference type="PANTHER" id="PTHR43684:SF1">
    <property type="entry name" value="ENOYL-COA DELTA ISOMERASE 2"/>
    <property type="match status" value="1"/>
</dbReference>
<evidence type="ECO:0000313" key="5">
    <source>
        <dbReference type="RefSeq" id="XP_026499194.2"/>
    </source>
</evidence>
<keyword evidence="3 5" id="KW-0413">Isomerase</keyword>
<accession>A0A8B8IPZ7</accession>
<proteinExistence type="predicted"/>
<reference evidence="5" key="1">
    <citation type="submission" date="2025-08" db="UniProtKB">
        <authorList>
            <consortium name="RefSeq"/>
        </authorList>
    </citation>
    <scope>IDENTIFICATION</scope>
    <source>
        <tissue evidence="5">Whole body</tissue>
    </source>
</reference>
<keyword evidence="4" id="KW-1185">Reference proteome</keyword>
<evidence type="ECO:0000313" key="4">
    <source>
        <dbReference type="Proteomes" id="UP001652626"/>
    </source>
</evidence>